<feature type="transmembrane region" description="Helical" evidence="1">
    <location>
        <begin position="99"/>
        <end position="123"/>
    </location>
</feature>
<dbReference type="EMBL" id="SORZ01000001">
    <property type="protein sequence ID" value="TPW36041.1"/>
    <property type="molecule type" value="Genomic_DNA"/>
</dbReference>
<dbReference type="RefSeq" id="WP_165600395.1">
    <property type="nucleotide sequence ID" value="NZ_SORZ01000001.1"/>
</dbReference>
<keyword evidence="1" id="KW-1133">Transmembrane helix</keyword>
<sequence length="171" mass="19648">MTPTQKSFLAVPEEDRMSTILFLVLTFFSGGIFYYVRLSQILILCRNRFEPFPYKGLFYSLLILAGAISTLSGTLSSIWPTNAQFNATSLSADEKAQMILVLIFSLALVLTCISWWILQLLLAYRTARSLRLKADETYGIDLPINNFLIFLFSFYYLNYILNKYAPLRDFS</sequence>
<evidence type="ECO:0000313" key="3">
    <source>
        <dbReference type="Proteomes" id="UP000315037"/>
    </source>
</evidence>
<comment type="caution">
    <text evidence="2">The sequence shown here is derived from an EMBL/GenBank/DDBJ whole genome shotgun (WGS) entry which is preliminary data.</text>
</comment>
<feature type="transmembrane region" description="Helical" evidence="1">
    <location>
        <begin position="20"/>
        <end position="36"/>
    </location>
</feature>
<reference evidence="2 3" key="1">
    <citation type="submission" date="2019-03" db="EMBL/GenBank/DDBJ databases">
        <title>The complete genome sequence of Neokomagataea sp. Jb2 NBRC113641.</title>
        <authorList>
            <person name="Chua K.-O."/>
            <person name="Chan K.-G."/>
            <person name="See-Too W.-S."/>
        </authorList>
    </citation>
    <scope>NUCLEOTIDE SEQUENCE [LARGE SCALE GENOMIC DNA]</scope>
    <source>
        <strain evidence="2 3">Jb2</strain>
    </source>
</reference>
<keyword evidence="1" id="KW-0812">Transmembrane</keyword>
<protein>
    <recommendedName>
        <fullName evidence="4">DUF4234 domain-containing protein</fullName>
    </recommendedName>
</protein>
<keyword evidence="3" id="KW-1185">Reference proteome</keyword>
<dbReference type="AlphaFoldDB" id="A0A506URR3"/>
<dbReference type="Proteomes" id="UP000315037">
    <property type="component" value="Unassembled WGS sequence"/>
</dbReference>
<proteinExistence type="predicted"/>
<feature type="transmembrane region" description="Helical" evidence="1">
    <location>
        <begin position="57"/>
        <end position="79"/>
    </location>
</feature>
<evidence type="ECO:0008006" key="4">
    <source>
        <dbReference type="Google" id="ProtNLM"/>
    </source>
</evidence>
<gene>
    <name evidence="2" type="ORF">E3202_03840</name>
</gene>
<keyword evidence="1" id="KW-0472">Membrane</keyword>
<evidence type="ECO:0000256" key="1">
    <source>
        <dbReference type="SAM" id="Phobius"/>
    </source>
</evidence>
<feature type="transmembrane region" description="Helical" evidence="1">
    <location>
        <begin position="144"/>
        <end position="161"/>
    </location>
</feature>
<name>A0A506URR3_9PROT</name>
<organism evidence="2 3">
    <name type="scientific">Oecophyllibacter saccharovorans</name>
    <dbReference type="NCBI Taxonomy" id="2558360"/>
    <lineage>
        <taxon>Bacteria</taxon>
        <taxon>Pseudomonadati</taxon>
        <taxon>Pseudomonadota</taxon>
        <taxon>Alphaproteobacteria</taxon>
        <taxon>Acetobacterales</taxon>
        <taxon>Acetobacteraceae</taxon>
        <taxon>Oecophyllibacter</taxon>
    </lineage>
</organism>
<accession>A0A506URR3</accession>
<evidence type="ECO:0000313" key="2">
    <source>
        <dbReference type="EMBL" id="TPW36041.1"/>
    </source>
</evidence>